<comment type="caution">
    <text evidence="1">The sequence shown here is derived from an EMBL/GenBank/DDBJ whole genome shotgun (WGS) entry which is preliminary data.</text>
</comment>
<protein>
    <submittedName>
        <fullName evidence="1">Uncharacterized protein</fullName>
    </submittedName>
</protein>
<dbReference type="RefSeq" id="WP_126557476.1">
    <property type="nucleotide sequence ID" value="NZ_BIFS01000002.1"/>
</dbReference>
<dbReference type="EMBL" id="BIFS01000002">
    <property type="protein sequence ID" value="GCE24224.1"/>
    <property type="molecule type" value="Genomic_DNA"/>
</dbReference>
<keyword evidence="2" id="KW-1185">Reference proteome</keyword>
<sequence>MQRCDMRAPMRIDAFSPVSTPWEQCAWCWKYMHPDLPYPEHWSSTICAQHDLQLRTRRRQQRQRKRYLTLLEIYNALAAGSLSSPPPHNAPWLKAAAKLFKNERDLPSPLQAIHEIAREQGREDYLRYCKKMERQEPFSLVWERGRIAALRFFRHATILEDERAACSDEFIHWYCIGYVQLELNLFLHHNNISNYINVIA</sequence>
<accession>A0A402AYQ1</accession>
<organism evidence="1 2">
    <name type="scientific">Dictyobacter kobayashii</name>
    <dbReference type="NCBI Taxonomy" id="2014872"/>
    <lineage>
        <taxon>Bacteria</taxon>
        <taxon>Bacillati</taxon>
        <taxon>Chloroflexota</taxon>
        <taxon>Ktedonobacteria</taxon>
        <taxon>Ktedonobacterales</taxon>
        <taxon>Dictyobacteraceae</taxon>
        <taxon>Dictyobacter</taxon>
    </lineage>
</organism>
<proteinExistence type="predicted"/>
<evidence type="ECO:0000313" key="2">
    <source>
        <dbReference type="Proteomes" id="UP000287188"/>
    </source>
</evidence>
<gene>
    <name evidence="1" type="ORF">KDK_80240</name>
</gene>
<reference evidence="2" key="1">
    <citation type="submission" date="2018-12" db="EMBL/GenBank/DDBJ databases">
        <title>Tengunoibacter tsumagoiensis gen. nov., sp. nov., Dictyobacter kobayashii sp. nov., D. alpinus sp. nov., and D. joshuensis sp. nov. and description of Dictyobacteraceae fam. nov. within the order Ktedonobacterales isolated from Tengu-no-mugimeshi.</title>
        <authorList>
            <person name="Wang C.M."/>
            <person name="Zheng Y."/>
            <person name="Sakai Y."/>
            <person name="Toyoda A."/>
            <person name="Minakuchi Y."/>
            <person name="Abe K."/>
            <person name="Yokota A."/>
            <person name="Yabe S."/>
        </authorList>
    </citation>
    <scope>NUCLEOTIDE SEQUENCE [LARGE SCALE GENOMIC DNA]</scope>
    <source>
        <strain evidence="2">Uno11</strain>
    </source>
</reference>
<dbReference type="Proteomes" id="UP000287188">
    <property type="component" value="Unassembled WGS sequence"/>
</dbReference>
<evidence type="ECO:0000313" key="1">
    <source>
        <dbReference type="EMBL" id="GCE24224.1"/>
    </source>
</evidence>
<dbReference type="AlphaFoldDB" id="A0A402AYQ1"/>
<name>A0A402AYQ1_9CHLR</name>